<organism evidence="3 4">
    <name type="scientific">Halocaridina rubra</name>
    <name type="common">Hawaiian red shrimp</name>
    <dbReference type="NCBI Taxonomy" id="373956"/>
    <lineage>
        <taxon>Eukaryota</taxon>
        <taxon>Metazoa</taxon>
        <taxon>Ecdysozoa</taxon>
        <taxon>Arthropoda</taxon>
        <taxon>Crustacea</taxon>
        <taxon>Multicrustacea</taxon>
        <taxon>Malacostraca</taxon>
        <taxon>Eumalacostraca</taxon>
        <taxon>Eucarida</taxon>
        <taxon>Decapoda</taxon>
        <taxon>Pleocyemata</taxon>
        <taxon>Caridea</taxon>
        <taxon>Atyoidea</taxon>
        <taxon>Atyidae</taxon>
        <taxon>Halocaridina</taxon>
    </lineage>
</organism>
<dbReference type="EMBL" id="JAXCGZ010011639">
    <property type="protein sequence ID" value="KAK7074367.1"/>
    <property type="molecule type" value="Genomic_DNA"/>
</dbReference>
<evidence type="ECO:0000313" key="3">
    <source>
        <dbReference type="EMBL" id="KAK7074367.1"/>
    </source>
</evidence>
<accession>A0AAN8WYH7</accession>
<feature type="repeat" description="ANK" evidence="2">
    <location>
        <begin position="204"/>
        <end position="232"/>
    </location>
</feature>
<dbReference type="PANTHER" id="PTHR10656">
    <property type="entry name" value="CELL FATE DETERMINING PROTEIN MAB21-RELATED"/>
    <property type="match status" value="1"/>
</dbReference>
<name>A0AAN8WYH7_HALRR</name>
<dbReference type="PROSITE" id="PS50088">
    <property type="entry name" value="ANK_REPEAT"/>
    <property type="match status" value="1"/>
</dbReference>
<keyword evidence="2" id="KW-0040">ANK repeat</keyword>
<dbReference type="PANTHER" id="PTHR10656:SF42">
    <property type="entry name" value="CYCLIC GMP-AMP SYNTHASE-LIKE PROTEIN-RELATED"/>
    <property type="match status" value="1"/>
</dbReference>
<dbReference type="AlphaFoldDB" id="A0AAN8WYH7"/>
<dbReference type="SMART" id="SM00248">
    <property type="entry name" value="ANK"/>
    <property type="match status" value="2"/>
</dbReference>
<dbReference type="Gene3D" id="3.30.460.90">
    <property type="match status" value="1"/>
</dbReference>
<comment type="similarity">
    <text evidence="1">Belongs to the mab-21 family.</text>
</comment>
<evidence type="ECO:0000256" key="2">
    <source>
        <dbReference type="PROSITE-ProRule" id="PRU00023"/>
    </source>
</evidence>
<evidence type="ECO:0000256" key="1">
    <source>
        <dbReference type="ARBA" id="ARBA00008307"/>
    </source>
</evidence>
<protein>
    <submittedName>
        <fullName evidence="3">Uncharacterized protein</fullName>
    </submittedName>
</protein>
<gene>
    <name evidence="3" type="ORF">SK128_009452</name>
</gene>
<dbReference type="Proteomes" id="UP001381693">
    <property type="component" value="Unassembled WGS sequence"/>
</dbReference>
<dbReference type="SUPFAM" id="SSF48403">
    <property type="entry name" value="Ankyrin repeat"/>
    <property type="match status" value="1"/>
</dbReference>
<reference evidence="3 4" key="1">
    <citation type="submission" date="2023-11" db="EMBL/GenBank/DDBJ databases">
        <title>Halocaridina rubra genome assembly.</title>
        <authorList>
            <person name="Smith C."/>
        </authorList>
    </citation>
    <scope>NUCLEOTIDE SEQUENCE [LARGE SCALE GENOMIC DNA]</scope>
    <source>
        <strain evidence="3">EP-1</strain>
        <tissue evidence="3">Whole</tissue>
    </source>
</reference>
<dbReference type="InterPro" id="IPR002110">
    <property type="entry name" value="Ankyrin_rpt"/>
</dbReference>
<proteinExistence type="inferred from homology"/>
<sequence>MLAKKIRDPLNSQKVMFCEDYRHLDRLMEKSKEKSDKKDLQRIIILFMVLHLAHISHSNKDKWKSYFDFIMKTFSEMPVGSDNWMCTLKLDLENNVVTESTFIHSSNIREDIEKVHRKIGIMDARKKYELDETEDHFYALYDIFDKNYGNFESKSFKFTDMGTLIKKAFRISCEDHLPLFLHLLITIAHVDMNMILNEVCQTKPLHHAARHDNISAVAYLMDRGASSLVEDCNGILPVYYAFMCGHSRLGDYLLDRMKNVEKVSACEVTHEDSNQNYSQKAYTSSAMSQNSKSEQINNIEKKALEFWNAHKKYLEYYSLNHKDISQTRQLQIQNYEQLLSDRLNAVRKIWEQEGIRATVTKYKVEYKDEAEKVKTVVGNFLNDLKLRIASENIFFAGDLEFVGSSEDNVRQYCPDEYDCNLYLNNISAYPDGGLKCDLLEYTPDEAKLHDHNMYLKLYSLVEHLRENIKGSVFLERFYDTVEASLKKLDLSNHQLQLILPGIKRTQVGVALCLLWQGEKYPMLLVDVDLVPTIKMPWPNNLRKPKCAIHERDFNEVYVNSLGNGEFRFSFGKAETALMKTLPEEKREVYLACKFILSTFKTENWVPNQLKAAYKYWDSQIFSLSSKGGFALKNSFFRELEEVTDSHEWHARNLLNRMCSIFKRMCEEIVDPSTLVVQRENESHLSSHRDEKENLPSVAAKRVRAYFGGDAEKSSIYLIAPEILNFLRSLDPTIISL</sequence>
<dbReference type="Gene3D" id="1.25.40.20">
    <property type="entry name" value="Ankyrin repeat-containing domain"/>
    <property type="match status" value="1"/>
</dbReference>
<comment type="caution">
    <text evidence="3">The sequence shown here is derived from an EMBL/GenBank/DDBJ whole genome shotgun (WGS) entry which is preliminary data.</text>
</comment>
<keyword evidence="4" id="KW-1185">Reference proteome</keyword>
<dbReference type="Pfam" id="PF12796">
    <property type="entry name" value="Ank_2"/>
    <property type="match status" value="1"/>
</dbReference>
<evidence type="ECO:0000313" key="4">
    <source>
        <dbReference type="Proteomes" id="UP001381693"/>
    </source>
</evidence>
<dbReference type="InterPro" id="IPR036770">
    <property type="entry name" value="Ankyrin_rpt-contain_sf"/>
</dbReference>